<keyword evidence="1" id="KW-0812">Transmembrane</keyword>
<feature type="transmembrane region" description="Helical" evidence="1">
    <location>
        <begin position="155"/>
        <end position="176"/>
    </location>
</feature>
<dbReference type="AlphaFoldDB" id="A0ABD5XQE1"/>
<dbReference type="EMBL" id="JBHSZG010000001">
    <property type="protein sequence ID" value="MFC7136846.1"/>
    <property type="molecule type" value="Genomic_DNA"/>
</dbReference>
<dbReference type="RefSeq" id="WP_284014143.1">
    <property type="nucleotide sequence ID" value="NZ_CP126156.1"/>
</dbReference>
<evidence type="ECO:0000256" key="1">
    <source>
        <dbReference type="SAM" id="Phobius"/>
    </source>
</evidence>
<comment type="caution">
    <text evidence="2">The sequence shown here is derived from an EMBL/GenBank/DDBJ whole genome shotgun (WGS) entry which is preliminary data.</text>
</comment>
<protein>
    <submittedName>
        <fullName evidence="2">BGTF surface domain-containing protein</fullName>
    </submittedName>
</protein>
<keyword evidence="3" id="KW-1185">Reference proteome</keyword>
<accession>A0ABD5XQE1</accession>
<keyword evidence="1" id="KW-1133">Transmembrane helix</keyword>
<sequence length="180" mass="18437">MRPTETTTLVLVAVLAVSAVGVAGVAAAQGATEVTTVNGTVRVHAAEDATIEGTTDLDPGTNVTVRLRSTGETQPSFIATEEATVREDGTFAIGHDFSQHAPGDTFSVTVLYDDATVAEVEGRVVAADAAVTPTETTSPTPYIHTTTIDRRTDTLVPGFGAATAVAAACVALVAVVRRID</sequence>
<keyword evidence="1" id="KW-0472">Membrane</keyword>
<organism evidence="2 3">
    <name type="scientific">Halobaculum litoreum</name>
    <dbReference type="NCBI Taxonomy" id="3031998"/>
    <lineage>
        <taxon>Archaea</taxon>
        <taxon>Methanobacteriati</taxon>
        <taxon>Methanobacteriota</taxon>
        <taxon>Stenosarchaea group</taxon>
        <taxon>Halobacteria</taxon>
        <taxon>Halobacteriales</taxon>
        <taxon>Haloferacaceae</taxon>
        <taxon>Halobaculum</taxon>
    </lineage>
</organism>
<gene>
    <name evidence="2" type="ORF">ACFQRB_10785</name>
</gene>
<dbReference type="Proteomes" id="UP001596368">
    <property type="component" value="Unassembled WGS sequence"/>
</dbReference>
<reference evidence="2 3" key="1">
    <citation type="journal article" date="2019" name="Int. J. Syst. Evol. Microbiol.">
        <title>The Global Catalogue of Microorganisms (GCM) 10K type strain sequencing project: providing services to taxonomists for standard genome sequencing and annotation.</title>
        <authorList>
            <consortium name="The Broad Institute Genomics Platform"/>
            <consortium name="The Broad Institute Genome Sequencing Center for Infectious Disease"/>
            <person name="Wu L."/>
            <person name="Ma J."/>
        </authorList>
    </citation>
    <scope>NUCLEOTIDE SEQUENCE [LARGE SCALE GENOMIC DNA]</scope>
    <source>
        <strain evidence="2 3">DT92</strain>
    </source>
</reference>
<evidence type="ECO:0000313" key="3">
    <source>
        <dbReference type="Proteomes" id="UP001596368"/>
    </source>
</evidence>
<dbReference type="NCBIfam" id="NF045517">
    <property type="entry name" value="halo_surf_dom"/>
    <property type="match status" value="1"/>
</dbReference>
<name>A0ABD5XQE1_9EURY</name>
<dbReference type="GeneID" id="81121357"/>
<proteinExistence type="predicted"/>
<evidence type="ECO:0000313" key="2">
    <source>
        <dbReference type="EMBL" id="MFC7136846.1"/>
    </source>
</evidence>